<dbReference type="GO" id="GO:0030163">
    <property type="term" value="P:protein catabolic process"/>
    <property type="evidence" value="ECO:0007669"/>
    <property type="project" value="UniProtKB-ARBA"/>
</dbReference>
<dbReference type="InterPro" id="IPR008974">
    <property type="entry name" value="TRAF-like"/>
</dbReference>
<proteinExistence type="predicted"/>
<evidence type="ECO:0000313" key="3">
    <source>
        <dbReference type="WBParaSite" id="SPAL_0000954100.1"/>
    </source>
</evidence>
<dbReference type="Gene3D" id="1.25.40.420">
    <property type="match status" value="1"/>
</dbReference>
<dbReference type="Proteomes" id="UP000046392">
    <property type="component" value="Unplaced"/>
</dbReference>
<organism evidence="2 3">
    <name type="scientific">Strongyloides papillosus</name>
    <name type="common">Intestinal threadworm</name>
    <dbReference type="NCBI Taxonomy" id="174720"/>
    <lineage>
        <taxon>Eukaryota</taxon>
        <taxon>Metazoa</taxon>
        <taxon>Ecdysozoa</taxon>
        <taxon>Nematoda</taxon>
        <taxon>Chromadorea</taxon>
        <taxon>Rhabditida</taxon>
        <taxon>Tylenchina</taxon>
        <taxon>Panagrolaimomorpha</taxon>
        <taxon>Strongyloidoidea</taxon>
        <taxon>Strongyloididae</taxon>
        <taxon>Strongyloides</taxon>
    </lineage>
</organism>
<keyword evidence="2" id="KW-1185">Reference proteome</keyword>
<dbReference type="SUPFAM" id="SSF49599">
    <property type="entry name" value="TRAF domain-like"/>
    <property type="match status" value="1"/>
</dbReference>
<dbReference type="STRING" id="174720.A0A0N5BUM0"/>
<dbReference type="InterPro" id="IPR002083">
    <property type="entry name" value="MATH/TRAF_dom"/>
</dbReference>
<dbReference type="AlphaFoldDB" id="A0A0N5BUM0"/>
<dbReference type="InterPro" id="IPR011333">
    <property type="entry name" value="SKP1/BTB/POZ_sf"/>
</dbReference>
<evidence type="ECO:0000259" key="1">
    <source>
        <dbReference type="PROSITE" id="PS50097"/>
    </source>
</evidence>
<protein>
    <submittedName>
        <fullName evidence="3">BTB domain-containing protein</fullName>
    </submittedName>
</protein>
<dbReference type="SMART" id="SM00225">
    <property type="entry name" value="BTB"/>
    <property type="match status" value="1"/>
</dbReference>
<accession>A0A0N5BUM0</accession>
<dbReference type="Pfam" id="PF00651">
    <property type="entry name" value="BTB"/>
    <property type="match status" value="1"/>
</dbReference>
<reference evidence="3" key="1">
    <citation type="submission" date="2017-02" db="UniProtKB">
        <authorList>
            <consortium name="WormBaseParasite"/>
        </authorList>
    </citation>
    <scope>IDENTIFICATION</scope>
</reference>
<dbReference type="InterPro" id="IPR000210">
    <property type="entry name" value="BTB/POZ_dom"/>
</dbReference>
<dbReference type="PROSITE" id="PS50097">
    <property type="entry name" value="BTB"/>
    <property type="match status" value="1"/>
</dbReference>
<dbReference type="Gene3D" id="2.60.210.10">
    <property type="entry name" value="Apoptosis, Tumor Necrosis Factor Receptor Associated Protein 2, Chain A"/>
    <property type="match status" value="1"/>
</dbReference>
<sequence length="384" mass="44471">MDSENLADLKDLDVDCNIKNNVKRASFTCTIENFSIYYSGFSPCGRRFRDNYHYDYIYCRNDKPCPECCEKKSAIIDCHTFNFDLDSKVKFSLDIHKNGSDAESKGHVSLFLQFKEFSCLKILALCKFSILKVDGKEEYKSVVGVEEFGRNKKYYGLKKFINKDDLFTRKSILLPGDRLTVCFEIFYLCDDVNTADVSEATNIGEPLNMFLKDISKLLDSSDFYDCVIKVENSEINVHKCILATRSEVFRSTLKKKLTELESDIIEINDFRLEVVKEMVTFLYTGRSPRMNEMAVEMLEIADKYKLEELKLIATKSLLSSLNVPNACEYLEKSEMYSAEVLKEFTIRYIYLNAKEVVKSERWSRIVTLYPLLLARIFDVAVDID</sequence>
<dbReference type="WBParaSite" id="SPAL_0000954100.1">
    <property type="protein sequence ID" value="SPAL_0000954100.1"/>
    <property type="gene ID" value="SPAL_0000954100"/>
</dbReference>
<feature type="domain" description="BTB" evidence="1">
    <location>
        <begin position="224"/>
        <end position="286"/>
    </location>
</feature>
<name>A0A0N5BUM0_STREA</name>
<dbReference type="PANTHER" id="PTHR24413">
    <property type="entry name" value="SPECKLE-TYPE POZ PROTEIN"/>
    <property type="match status" value="1"/>
</dbReference>
<dbReference type="Pfam" id="PF22486">
    <property type="entry name" value="MATH_2"/>
    <property type="match status" value="1"/>
</dbReference>
<dbReference type="Gene3D" id="3.30.710.10">
    <property type="entry name" value="Potassium Channel Kv1.1, Chain A"/>
    <property type="match status" value="1"/>
</dbReference>
<evidence type="ECO:0000313" key="2">
    <source>
        <dbReference type="Proteomes" id="UP000046392"/>
    </source>
</evidence>
<dbReference type="SUPFAM" id="SSF54695">
    <property type="entry name" value="POZ domain"/>
    <property type="match status" value="1"/>
</dbReference>